<dbReference type="PRINTS" id="PR00301">
    <property type="entry name" value="HEATSHOCK70"/>
</dbReference>
<evidence type="ECO:0000256" key="1">
    <source>
        <dbReference type="ARBA" id="ARBA00022741"/>
    </source>
</evidence>
<evidence type="ECO:0008006" key="5">
    <source>
        <dbReference type="Google" id="ProtNLM"/>
    </source>
</evidence>
<gene>
    <name evidence="3" type="ORF">VEZ01S_08_02420</name>
</gene>
<dbReference type="PANTHER" id="PTHR42749:SF1">
    <property type="entry name" value="CELL SHAPE-DETERMINING PROTEIN MREB"/>
    <property type="match status" value="1"/>
</dbReference>
<dbReference type="OrthoDB" id="580874at2"/>
<evidence type="ECO:0000256" key="2">
    <source>
        <dbReference type="ARBA" id="ARBA00022840"/>
    </source>
</evidence>
<dbReference type="CDD" id="cd10170">
    <property type="entry name" value="ASKHA_NBD_HSP70"/>
    <property type="match status" value="1"/>
</dbReference>
<dbReference type="PANTHER" id="PTHR42749">
    <property type="entry name" value="CELL SHAPE-DETERMINING PROTEIN MREB"/>
    <property type="match status" value="1"/>
</dbReference>
<dbReference type="eggNOG" id="COG0443">
    <property type="taxonomic scope" value="Bacteria"/>
</dbReference>
<dbReference type="Gene3D" id="3.90.640.10">
    <property type="entry name" value="Actin, Chain A, domain 4"/>
    <property type="match status" value="1"/>
</dbReference>
<proteinExistence type="predicted"/>
<protein>
    <recommendedName>
        <fullName evidence="5">Chaperone protein DnaK</fullName>
    </recommendedName>
</protein>
<evidence type="ECO:0000313" key="4">
    <source>
        <dbReference type="Proteomes" id="UP000016562"/>
    </source>
</evidence>
<dbReference type="EMBL" id="BATM01000008">
    <property type="protein sequence ID" value="GAD79206.1"/>
    <property type="molecule type" value="Genomic_DNA"/>
</dbReference>
<accession>U3AH09</accession>
<dbReference type="InterPro" id="IPR043129">
    <property type="entry name" value="ATPase_NBD"/>
</dbReference>
<dbReference type="SUPFAM" id="SSF53067">
    <property type="entry name" value="Actin-like ATPase domain"/>
    <property type="match status" value="2"/>
</dbReference>
<name>U3AH09_9VIBR</name>
<dbReference type="InterPro" id="IPR013126">
    <property type="entry name" value="Hsp_70_fam"/>
</dbReference>
<organism evidence="3 4">
    <name type="scientific">Vibrio ezurae NBRC 102218</name>
    <dbReference type="NCBI Taxonomy" id="1219080"/>
    <lineage>
        <taxon>Bacteria</taxon>
        <taxon>Pseudomonadati</taxon>
        <taxon>Pseudomonadota</taxon>
        <taxon>Gammaproteobacteria</taxon>
        <taxon>Vibrionales</taxon>
        <taxon>Vibrionaceae</taxon>
        <taxon>Vibrio</taxon>
    </lineage>
</organism>
<dbReference type="InterPro" id="IPR021030">
    <property type="entry name" value="DUF3731"/>
</dbReference>
<keyword evidence="4" id="KW-1185">Reference proteome</keyword>
<keyword evidence="2" id="KW-0067">ATP-binding</keyword>
<keyword evidence="1" id="KW-0547">Nucleotide-binding</keyword>
<dbReference type="GO" id="GO:0140662">
    <property type="term" value="F:ATP-dependent protein folding chaperone"/>
    <property type="evidence" value="ECO:0007669"/>
    <property type="project" value="InterPro"/>
</dbReference>
<comment type="caution">
    <text evidence="3">The sequence shown here is derived from an EMBL/GenBank/DDBJ whole genome shotgun (WGS) entry which is preliminary data.</text>
</comment>
<dbReference type="Pfam" id="PF00012">
    <property type="entry name" value="HSP70"/>
    <property type="match status" value="1"/>
</dbReference>
<dbReference type="Pfam" id="PF12531">
    <property type="entry name" value="DUF3731"/>
    <property type="match status" value="1"/>
</dbReference>
<dbReference type="RefSeq" id="WP_021712917.1">
    <property type="nucleotide sequence ID" value="NZ_BATM01000008.1"/>
</dbReference>
<dbReference type="Gene3D" id="3.30.420.40">
    <property type="match status" value="2"/>
</dbReference>
<dbReference type="Proteomes" id="UP000016562">
    <property type="component" value="Unassembled WGS sequence"/>
</dbReference>
<evidence type="ECO:0000313" key="3">
    <source>
        <dbReference type="EMBL" id="GAD79206.1"/>
    </source>
</evidence>
<sequence length="952" mass="106275">MASSKKSRFLVGIDLGTTNTVVAFCENNEPLKESPLQLFEIPQLVGQGEVAKRPQLPSFRFHATKQQFSSESLQLPWEQHSVDGDIEQVIIGEWARELGSQVEGRQVSSAKSWLSHSNVDRESDILPWAGADDVDKISPVIASASYLNHIRLAWNHQNPINRLEEQEVVITVPASFDETARNLTLKAARLAGLDSVLLLEEPQAACYDWYARFEQQQNPDLSDIPLILICDVGGGTTDLSLIKANYTDNQLSLSRIGVGEHLMLGGDNIDLALAHISEQKLNNKTPMKAQALGKLISQTRRVKETLLGVNAPEEGKVTLLGGGSRLIGGARSVALSKQEVQELGLEGFFPDIEFDQLPNHKRSAVVEFGLPYVSDPAITKHVAQFLNQHQAACHDALNTANNAAQSSSQSNEKAIPVALLVNGGAFNSPLIKARMQTVLEHWRGDAITLLDNPHPDYAVAYGAVAYSKARRGAQLKIGGGSPRSYFLHLPSKNKSQALCLLGKGAEEGTEVRLTGRRFALTLDQPVRFNLLTTTIDALNDGSSPNNGTLHAVDSDVMQALPPYVASLDSGKVEDSETLSANQKRRVEVQLSSKLTEVGTLQLECVDINDDTARWQVEFEVRNQKAVQEQEIPANLQQSKELISKLYSGSKKQTDVKEIKMLAKQLERNLGKRDNWDVTTSRHIFDAFALGKKRRRRSEPHEKNWLRLAGYSLRPGFGDPVDSWRMEQVWPLYQQSIQFKNQQGWSDWWIFWRRVSGGLNQEQQETILADIAKYLHPGALKNPQSAKLAHEQGYEAMVRLSASLERLHFDDKTLLANWFISKACNMDSYRDAHWWALARLANRRPLYGSQHNVIPVTDVQGWLKTLLDLDWNKQKMAAFAAVMMSCKTGDRTLDISEEYRAQVIDKITTSKVPQTWLHLLNSEESFDQEEAQKAFGDTLPAGLQLLKEDLKEE</sequence>
<reference evidence="3 4" key="1">
    <citation type="submission" date="2013-09" db="EMBL/GenBank/DDBJ databases">
        <title>Whole genome shotgun sequence of Vibrio ezurae NBRC 102218.</title>
        <authorList>
            <person name="Yoshida I."/>
            <person name="Hosoyama A."/>
            <person name="Numata M."/>
            <person name="Hashimoto M."/>
            <person name="Hosoyama Y."/>
            <person name="Tsuchikane K."/>
            <person name="Noguchi M."/>
            <person name="Hirakata S."/>
            <person name="Ichikawa N."/>
            <person name="Ohji S."/>
            <person name="Yamazoe A."/>
            <person name="Fujita N."/>
        </authorList>
    </citation>
    <scope>NUCLEOTIDE SEQUENCE [LARGE SCALE GENOMIC DNA]</scope>
    <source>
        <strain evidence="3 4">NBRC 102218</strain>
    </source>
</reference>
<dbReference type="AlphaFoldDB" id="U3AH09"/>
<dbReference type="STRING" id="1219080.VEZ01S_08_02420"/>
<dbReference type="GO" id="GO:0005524">
    <property type="term" value="F:ATP binding"/>
    <property type="evidence" value="ECO:0007669"/>
    <property type="project" value="UniProtKB-KW"/>
</dbReference>